<evidence type="ECO:0000256" key="7">
    <source>
        <dbReference type="PIRSR" id="PIRSR618044-1"/>
    </source>
</evidence>
<keyword evidence="5" id="KW-0573">Peptidoglycan synthesis</keyword>
<evidence type="ECO:0000259" key="11">
    <source>
        <dbReference type="Pfam" id="PF00768"/>
    </source>
</evidence>
<feature type="active site" evidence="7">
    <location>
        <position position="156"/>
    </location>
</feature>
<evidence type="ECO:0000256" key="6">
    <source>
        <dbReference type="ARBA" id="ARBA00023316"/>
    </source>
</evidence>
<evidence type="ECO:0000256" key="5">
    <source>
        <dbReference type="ARBA" id="ARBA00022984"/>
    </source>
</evidence>
<dbReference type="GO" id="GO:0006508">
    <property type="term" value="P:proteolysis"/>
    <property type="evidence" value="ECO:0007669"/>
    <property type="project" value="InterPro"/>
</dbReference>
<evidence type="ECO:0000256" key="4">
    <source>
        <dbReference type="ARBA" id="ARBA00022960"/>
    </source>
</evidence>
<dbReference type="GO" id="GO:0008360">
    <property type="term" value="P:regulation of cell shape"/>
    <property type="evidence" value="ECO:0007669"/>
    <property type="project" value="UniProtKB-KW"/>
</dbReference>
<keyword evidence="13" id="KW-1185">Reference proteome</keyword>
<feature type="chain" id="PRO_5004795495" evidence="10">
    <location>
        <begin position="25"/>
        <end position="321"/>
    </location>
</feature>
<feature type="signal peptide" evidence="10">
    <location>
        <begin position="1"/>
        <end position="24"/>
    </location>
</feature>
<keyword evidence="12" id="KW-0645">Protease</keyword>
<organism evidence="12 13">
    <name type="scientific">Sulfuritalea hydrogenivorans sk43H</name>
    <dbReference type="NCBI Taxonomy" id="1223802"/>
    <lineage>
        <taxon>Bacteria</taxon>
        <taxon>Pseudomonadati</taxon>
        <taxon>Pseudomonadota</taxon>
        <taxon>Betaproteobacteria</taxon>
        <taxon>Nitrosomonadales</taxon>
        <taxon>Sterolibacteriaceae</taxon>
        <taxon>Sulfuritalea</taxon>
    </lineage>
</organism>
<keyword evidence="3" id="KW-0378">Hydrolase</keyword>
<dbReference type="PANTHER" id="PTHR21581">
    <property type="entry name" value="D-ALANYL-D-ALANINE CARBOXYPEPTIDASE"/>
    <property type="match status" value="1"/>
</dbReference>
<dbReference type="KEGG" id="shd:SUTH_02997"/>
<evidence type="ECO:0000256" key="2">
    <source>
        <dbReference type="ARBA" id="ARBA00022729"/>
    </source>
</evidence>
<dbReference type="SUPFAM" id="SSF56601">
    <property type="entry name" value="beta-lactamase/transpeptidase-like"/>
    <property type="match status" value="1"/>
</dbReference>
<evidence type="ECO:0000256" key="1">
    <source>
        <dbReference type="ARBA" id="ARBA00007164"/>
    </source>
</evidence>
<feature type="domain" description="Peptidase S11 D-alanyl-D-alanine carboxypeptidase A N-terminal" evidence="11">
    <location>
        <begin position="67"/>
        <end position="289"/>
    </location>
</feature>
<dbReference type="Pfam" id="PF00768">
    <property type="entry name" value="Peptidase_S11"/>
    <property type="match status" value="1"/>
</dbReference>
<dbReference type="PANTHER" id="PTHR21581:SF26">
    <property type="entry name" value="D-ALANYL-D-ALANINE ENDOPEPTIDASE"/>
    <property type="match status" value="1"/>
</dbReference>
<comment type="similarity">
    <text evidence="1 9">Belongs to the peptidase S11 family.</text>
</comment>
<evidence type="ECO:0000256" key="10">
    <source>
        <dbReference type="SAM" id="SignalP"/>
    </source>
</evidence>
<evidence type="ECO:0000256" key="3">
    <source>
        <dbReference type="ARBA" id="ARBA00022801"/>
    </source>
</evidence>
<dbReference type="STRING" id="1223802.SUTH_02997"/>
<keyword evidence="4" id="KW-0133">Cell shape</keyword>
<evidence type="ECO:0000256" key="9">
    <source>
        <dbReference type="RuleBase" id="RU004016"/>
    </source>
</evidence>
<sequence length="321" mass="34429">MKKALLVLLAAAIVGAGVTPTDVAAATKKKTVAAKKKAPGAAKLARVKHTLRAKSAHRVTSLDDARHLAVQSSAALVLDQTTGAILFEKNPNAILPIASITKLMTAMVVLDGKPDLTETLVINEEDVDVLKGTRSRLKVGTHLAREEMLRLALMSSENRAASALSRHYPGGRDAFIAAMNQKAQALGLADTRFQDATGLTAANVSSPRDLAKMVDAAHQYPLIREFSTTSEGEFSIAGRPQHFRNTNTLVKSPTWEIGLSKTGYINEAGKCLVMQAWLNNKPTIIVLLDSWGRLTRIGDANRIKRWVENASLAQRPGASAG</sequence>
<dbReference type="EMBL" id="AP012547">
    <property type="protein sequence ID" value="BAO30776.1"/>
    <property type="molecule type" value="Genomic_DNA"/>
</dbReference>
<evidence type="ECO:0000313" key="13">
    <source>
        <dbReference type="Proteomes" id="UP000031637"/>
    </source>
</evidence>
<feature type="active site" description="Acyl-ester intermediate" evidence="7">
    <location>
        <position position="99"/>
    </location>
</feature>
<protein>
    <submittedName>
        <fullName evidence="12">Peptidase S11 D-alanyl-D-alanine carboxypeptidase 1</fullName>
    </submittedName>
</protein>
<dbReference type="GO" id="GO:0009252">
    <property type="term" value="P:peptidoglycan biosynthetic process"/>
    <property type="evidence" value="ECO:0007669"/>
    <property type="project" value="UniProtKB-KW"/>
</dbReference>
<evidence type="ECO:0000256" key="8">
    <source>
        <dbReference type="PIRSR" id="PIRSR618044-2"/>
    </source>
</evidence>
<keyword evidence="2 10" id="KW-0732">Signal</keyword>
<dbReference type="Proteomes" id="UP000031637">
    <property type="component" value="Chromosome"/>
</dbReference>
<accession>W0SJ94</accession>
<dbReference type="GO" id="GO:0071555">
    <property type="term" value="P:cell wall organization"/>
    <property type="evidence" value="ECO:0007669"/>
    <property type="project" value="UniProtKB-KW"/>
</dbReference>
<dbReference type="InterPro" id="IPR001967">
    <property type="entry name" value="Peptidase_S11_N"/>
</dbReference>
<feature type="binding site" evidence="8">
    <location>
        <position position="261"/>
    </location>
    <ligand>
        <name>substrate</name>
    </ligand>
</feature>
<dbReference type="AlphaFoldDB" id="W0SJ94"/>
<dbReference type="Gene3D" id="3.40.710.10">
    <property type="entry name" value="DD-peptidase/beta-lactamase superfamily"/>
    <property type="match status" value="1"/>
</dbReference>
<dbReference type="RefSeq" id="WP_041100365.1">
    <property type="nucleotide sequence ID" value="NZ_AP012547.1"/>
</dbReference>
<gene>
    <name evidence="12" type="ORF">SUTH_02997</name>
</gene>
<dbReference type="HOGENOM" id="CLU_027070_0_3_4"/>
<dbReference type="PRINTS" id="PR00725">
    <property type="entry name" value="DADACBPTASE1"/>
</dbReference>
<dbReference type="InterPro" id="IPR012338">
    <property type="entry name" value="Beta-lactam/transpept-like"/>
</dbReference>
<dbReference type="NCBIfam" id="NF008668">
    <property type="entry name" value="PRK11669.1"/>
    <property type="match status" value="1"/>
</dbReference>
<keyword evidence="6" id="KW-0961">Cell wall biogenesis/degradation</keyword>
<proteinExistence type="inferred from homology"/>
<evidence type="ECO:0000313" key="12">
    <source>
        <dbReference type="EMBL" id="BAO30776.1"/>
    </source>
</evidence>
<dbReference type="InterPro" id="IPR018044">
    <property type="entry name" value="Peptidase_S11"/>
</dbReference>
<name>W0SJ94_9PROT</name>
<keyword evidence="12" id="KW-0121">Carboxypeptidase</keyword>
<feature type="active site" description="Proton acceptor" evidence="7">
    <location>
        <position position="102"/>
    </location>
</feature>
<dbReference type="GO" id="GO:0009002">
    <property type="term" value="F:serine-type D-Ala-D-Ala carboxypeptidase activity"/>
    <property type="evidence" value="ECO:0007669"/>
    <property type="project" value="InterPro"/>
</dbReference>
<reference evidence="12 13" key="1">
    <citation type="journal article" date="2014" name="Syst. Appl. Microbiol.">
        <title>Complete genomes of freshwater sulfur oxidizers Sulfuricella denitrificans skB26 and Sulfuritalea hydrogenivorans sk43H: genetic insights into the sulfur oxidation pathway of betaproteobacteria.</title>
        <authorList>
            <person name="Watanabe T."/>
            <person name="Kojima H."/>
            <person name="Fukui M."/>
        </authorList>
    </citation>
    <scope>NUCLEOTIDE SEQUENCE [LARGE SCALE GENOMIC DNA]</scope>
    <source>
        <strain evidence="12">DSM22779</strain>
    </source>
</reference>
<dbReference type="OrthoDB" id="5688590at2"/>